<keyword evidence="1 2" id="KW-0732">Signal</keyword>
<evidence type="ECO:0000313" key="3">
    <source>
        <dbReference type="EMBL" id="MBT9812365.1"/>
    </source>
</evidence>
<protein>
    <recommendedName>
        <fullName evidence="5">C4-dicarboxylate ABC transporter substrate-binding protein</fullName>
    </recommendedName>
</protein>
<feature type="chain" id="PRO_5041397350" description="C4-dicarboxylate ABC transporter substrate-binding protein" evidence="2">
    <location>
        <begin position="21"/>
        <end position="336"/>
    </location>
</feature>
<sequence>MKKQLLLGAMILCLAGSMTACSGTSKAAQDNKAQEKETYTLKVSHVQGDNAPVVQALYQFEKDVEADSNGRLQIEVFPNGTLGDTVDLVNQCKTGSNVAFMTDAGRFADIIPDISVICGPYLFDDYETGNKMVQSGVFQEWCGQLAKEGYKPLSFNYYEGDRNILTTKPINSMADLKDVKLRTGSTVQWIDTLNAFGAIPTSLAQSEVYTGIQQKVVDGADQQVITVHDMQLYEVCKNYTMTHQYQLMLGLVLSNDWYEKLPEDLQKILVDNSIKAGEYSSQLTLELVDTQLEEMKSQGLVVNDTIDLTEFKAVADKVYEAEGLTEARQKLLDAVK</sequence>
<dbReference type="PANTHER" id="PTHR33376:SF3">
    <property type="entry name" value="C4-DICARBOXYLATE-BINDING PROTEIN"/>
    <property type="match status" value="1"/>
</dbReference>
<name>A0AA41K8M3_9FIRM</name>
<evidence type="ECO:0000256" key="1">
    <source>
        <dbReference type="ARBA" id="ARBA00022729"/>
    </source>
</evidence>
<evidence type="ECO:0000256" key="2">
    <source>
        <dbReference type="SAM" id="SignalP"/>
    </source>
</evidence>
<reference evidence="3" key="1">
    <citation type="journal article" date="2021" name="Gut Microbes">
        <title>A synthetic consortium of 100 gut commensals modulates the composition and function in a colon model of the microbiome of elderly subjects.</title>
        <authorList>
            <person name="Perez M."/>
            <person name="Ntemiri A."/>
            <person name="Tan H."/>
            <person name="Harris H.M.B."/>
            <person name="Roager H.M."/>
            <person name="Ribiere C."/>
            <person name="O'Toole P.W."/>
        </authorList>
    </citation>
    <scope>NUCLEOTIDE SEQUENCE</scope>
    <source>
        <strain evidence="3">MCC335</strain>
    </source>
</reference>
<dbReference type="GO" id="GO:0055085">
    <property type="term" value="P:transmembrane transport"/>
    <property type="evidence" value="ECO:0007669"/>
    <property type="project" value="InterPro"/>
</dbReference>
<proteinExistence type="predicted"/>
<dbReference type="InterPro" id="IPR038404">
    <property type="entry name" value="TRAP_DctP_sf"/>
</dbReference>
<comment type="caution">
    <text evidence="3">The sequence shown here is derived from an EMBL/GenBank/DDBJ whole genome shotgun (WGS) entry which is preliminary data.</text>
</comment>
<dbReference type="Gene3D" id="3.40.190.170">
    <property type="entry name" value="Bacterial extracellular solute-binding protein, family 7"/>
    <property type="match status" value="1"/>
</dbReference>
<evidence type="ECO:0000313" key="4">
    <source>
        <dbReference type="Proteomes" id="UP000708338"/>
    </source>
</evidence>
<dbReference type="Pfam" id="PF03480">
    <property type="entry name" value="DctP"/>
    <property type="match status" value="1"/>
</dbReference>
<dbReference type="PANTHER" id="PTHR33376">
    <property type="match status" value="1"/>
</dbReference>
<dbReference type="AlphaFoldDB" id="A0AA41K8M3"/>
<organism evidence="3 4">
    <name type="scientific">Enterocloster citroniae</name>
    <dbReference type="NCBI Taxonomy" id="358743"/>
    <lineage>
        <taxon>Bacteria</taxon>
        <taxon>Bacillati</taxon>
        <taxon>Bacillota</taxon>
        <taxon>Clostridia</taxon>
        <taxon>Lachnospirales</taxon>
        <taxon>Lachnospiraceae</taxon>
        <taxon>Enterocloster</taxon>
    </lineage>
</organism>
<dbReference type="CDD" id="cd13669">
    <property type="entry name" value="PBP2_TRAP_TM0322_like"/>
    <property type="match status" value="1"/>
</dbReference>
<gene>
    <name evidence="3" type="ORF">GPL26_22355</name>
</gene>
<evidence type="ECO:0008006" key="5">
    <source>
        <dbReference type="Google" id="ProtNLM"/>
    </source>
</evidence>
<dbReference type="NCBIfam" id="NF037995">
    <property type="entry name" value="TRAP_S1"/>
    <property type="match status" value="1"/>
</dbReference>
<dbReference type="Proteomes" id="UP000708338">
    <property type="component" value="Unassembled WGS sequence"/>
</dbReference>
<dbReference type="RefSeq" id="WP_007870658.1">
    <property type="nucleotide sequence ID" value="NZ_CABJDD010000012.1"/>
</dbReference>
<accession>A0AA41K8M3</accession>
<dbReference type="InterPro" id="IPR018389">
    <property type="entry name" value="DctP_fam"/>
</dbReference>
<dbReference type="PROSITE" id="PS51257">
    <property type="entry name" value="PROKAR_LIPOPROTEIN"/>
    <property type="match status" value="1"/>
</dbReference>
<dbReference type="EMBL" id="WQPS01000044">
    <property type="protein sequence ID" value="MBT9812365.1"/>
    <property type="molecule type" value="Genomic_DNA"/>
</dbReference>
<feature type="signal peptide" evidence="2">
    <location>
        <begin position="1"/>
        <end position="20"/>
    </location>
</feature>